<evidence type="ECO:0000313" key="4">
    <source>
        <dbReference type="Proteomes" id="UP000031967"/>
    </source>
</evidence>
<feature type="transmembrane region" description="Helical" evidence="2">
    <location>
        <begin position="77"/>
        <end position="97"/>
    </location>
</feature>
<dbReference type="Pfam" id="PF10864">
    <property type="entry name" value="DUF2663"/>
    <property type="match status" value="1"/>
</dbReference>
<name>A0ABR5AEZ3_9BACL</name>
<feature type="coiled-coil region" evidence="1">
    <location>
        <begin position="94"/>
        <end position="121"/>
    </location>
</feature>
<gene>
    <name evidence="3" type="ORF">SD70_20030</name>
</gene>
<dbReference type="RefSeq" id="WP_041049277.1">
    <property type="nucleotide sequence ID" value="NZ_JXAK01000037.1"/>
</dbReference>
<keyword evidence="2" id="KW-1133">Transmembrane helix</keyword>
<keyword evidence="1" id="KW-0175">Coiled coil</keyword>
<dbReference type="InterPro" id="IPR020210">
    <property type="entry name" value="Uncharacterised_YpbF_TM"/>
</dbReference>
<proteinExistence type="predicted"/>
<keyword evidence="2" id="KW-0812">Transmembrane</keyword>
<protein>
    <recommendedName>
        <fullName evidence="5">DUF2663 family protein</fullName>
    </recommendedName>
</protein>
<dbReference type="Proteomes" id="UP000031967">
    <property type="component" value="Unassembled WGS sequence"/>
</dbReference>
<sequence>MFNTNQWIDSLKVAEDTKVLLKELVKRKDKKEQLKTRLICLGVINCFITTMVVFWLLKISAMSHANIFGVMDYFGSSRAAGIFLVLSASSFIYTGSLSKEYKKKKDKYEKLREEVARKISASWKITEDSKMKDEISEVLKSHNDINIRFTAL</sequence>
<evidence type="ECO:0000313" key="3">
    <source>
        <dbReference type="EMBL" id="KIL39457.1"/>
    </source>
</evidence>
<dbReference type="EMBL" id="JXAK01000037">
    <property type="protein sequence ID" value="KIL39457.1"/>
    <property type="molecule type" value="Genomic_DNA"/>
</dbReference>
<evidence type="ECO:0000256" key="2">
    <source>
        <dbReference type="SAM" id="Phobius"/>
    </source>
</evidence>
<keyword evidence="2" id="KW-0472">Membrane</keyword>
<evidence type="ECO:0000256" key="1">
    <source>
        <dbReference type="SAM" id="Coils"/>
    </source>
</evidence>
<organism evidence="3 4">
    <name type="scientific">Gordoniibacillus kamchatkensis</name>
    <dbReference type="NCBI Taxonomy" id="1590651"/>
    <lineage>
        <taxon>Bacteria</taxon>
        <taxon>Bacillati</taxon>
        <taxon>Bacillota</taxon>
        <taxon>Bacilli</taxon>
        <taxon>Bacillales</taxon>
        <taxon>Paenibacillaceae</taxon>
        <taxon>Gordoniibacillus</taxon>
    </lineage>
</organism>
<evidence type="ECO:0008006" key="5">
    <source>
        <dbReference type="Google" id="ProtNLM"/>
    </source>
</evidence>
<comment type="caution">
    <text evidence="3">The sequence shown here is derived from an EMBL/GenBank/DDBJ whole genome shotgun (WGS) entry which is preliminary data.</text>
</comment>
<reference evidence="3 4" key="1">
    <citation type="submission" date="2014-12" db="EMBL/GenBank/DDBJ databases">
        <title>Draft genome sequence of Paenibacillus kamchatkensis strain B-2647.</title>
        <authorList>
            <person name="Karlyshev A.V."/>
            <person name="Kudryashova E.B."/>
        </authorList>
    </citation>
    <scope>NUCLEOTIDE SEQUENCE [LARGE SCALE GENOMIC DNA]</scope>
    <source>
        <strain evidence="3 4">VKM B-2647</strain>
    </source>
</reference>
<keyword evidence="4" id="KW-1185">Reference proteome</keyword>
<feature type="transmembrane region" description="Helical" evidence="2">
    <location>
        <begin position="36"/>
        <end position="57"/>
    </location>
</feature>
<accession>A0ABR5AEZ3</accession>